<dbReference type="EMBL" id="CAMPGE010000872">
    <property type="protein sequence ID" value="CAI2359635.1"/>
    <property type="molecule type" value="Genomic_DNA"/>
</dbReference>
<organism evidence="2 3">
    <name type="scientific">Euplotes crassus</name>
    <dbReference type="NCBI Taxonomy" id="5936"/>
    <lineage>
        <taxon>Eukaryota</taxon>
        <taxon>Sar</taxon>
        <taxon>Alveolata</taxon>
        <taxon>Ciliophora</taxon>
        <taxon>Intramacronucleata</taxon>
        <taxon>Spirotrichea</taxon>
        <taxon>Hypotrichia</taxon>
        <taxon>Euplotida</taxon>
        <taxon>Euplotidae</taxon>
        <taxon>Moneuplotes</taxon>
    </lineage>
</organism>
<reference evidence="2" key="1">
    <citation type="submission" date="2023-07" db="EMBL/GenBank/DDBJ databases">
        <authorList>
            <consortium name="AG Swart"/>
            <person name="Singh M."/>
            <person name="Singh A."/>
            <person name="Seah K."/>
            <person name="Emmerich C."/>
        </authorList>
    </citation>
    <scope>NUCLEOTIDE SEQUENCE</scope>
    <source>
        <strain evidence="2">DP1</strain>
    </source>
</reference>
<proteinExistence type="predicted"/>
<accession>A0AAD1U0B2</accession>
<feature type="region of interest" description="Disordered" evidence="1">
    <location>
        <begin position="211"/>
        <end position="247"/>
    </location>
</feature>
<protein>
    <submittedName>
        <fullName evidence="2">Uncharacterized protein</fullName>
    </submittedName>
</protein>
<feature type="compositionally biased region" description="Low complexity" evidence="1">
    <location>
        <begin position="280"/>
        <end position="290"/>
    </location>
</feature>
<sequence length="309" mass="35114">MGNKACLGPREEHTYYDPDNDWKPKHNIVIETNNKIPGGINNDEESDTRSLGKRKKTLKGSEDYQTATPGQTATQTATGDELWGWGEEQIELPNGDKVYVTLNNPNEPDGGKTKNIHNMPLDMVLERHGVDLYVEEYRNRFGDKNKGLELFKNSLHYQRISSQDRPTLFGGDLYHYEEQKLIDPDEIEASDIEPIKYYEVKDMKEDSMIEASSSKIGKSEESNFDASKELEKLAEESKEKSFQKHDIDQEIQNLTGEIEDSQIHEEGYNDFIQKQGNIGESESASISAMKSSKESQQQEIVVVSRTKLG</sequence>
<gene>
    <name evidence="2" type="ORF">ECRASSUSDP1_LOCUS927</name>
</gene>
<evidence type="ECO:0000313" key="3">
    <source>
        <dbReference type="Proteomes" id="UP001295684"/>
    </source>
</evidence>
<evidence type="ECO:0000256" key="1">
    <source>
        <dbReference type="SAM" id="MobiDB-lite"/>
    </source>
</evidence>
<dbReference type="Proteomes" id="UP001295684">
    <property type="component" value="Unassembled WGS sequence"/>
</dbReference>
<keyword evidence="3" id="KW-1185">Reference proteome</keyword>
<dbReference type="AlphaFoldDB" id="A0AAD1U0B2"/>
<feature type="region of interest" description="Disordered" evidence="1">
    <location>
        <begin position="275"/>
        <end position="309"/>
    </location>
</feature>
<comment type="caution">
    <text evidence="2">The sequence shown here is derived from an EMBL/GenBank/DDBJ whole genome shotgun (WGS) entry which is preliminary data.</text>
</comment>
<evidence type="ECO:0000313" key="2">
    <source>
        <dbReference type="EMBL" id="CAI2359635.1"/>
    </source>
</evidence>
<feature type="compositionally biased region" description="Basic and acidic residues" evidence="1">
    <location>
        <begin position="217"/>
        <end position="247"/>
    </location>
</feature>
<feature type="compositionally biased region" description="Basic and acidic residues" evidence="1">
    <location>
        <begin position="9"/>
        <end position="24"/>
    </location>
</feature>
<feature type="compositionally biased region" description="Low complexity" evidence="1">
    <location>
        <begin position="65"/>
        <end position="77"/>
    </location>
</feature>
<feature type="region of interest" description="Disordered" evidence="1">
    <location>
        <begin position="1"/>
        <end position="77"/>
    </location>
</feature>
<name>A0AAD1U0B2_EUPCR</name>